<sequence length="197" mass="21434">MTEPTDPRAIRSRDALLAIAEQLLDEAHADGLTVTEVASRAGVSRPTFYQHFADVSALIAAAVVAEIEASFARSDAQFTDRTGVEFLRGTNRMLLEQVSLRRDVYRRVLRGSSSYVVLSAAVGYISTRMSEHVLGAHLAQGSPADDDRITAIAAGSTWLVLQWLETDFTGRDSPEAFAQRLTDLMLTLAGVPDPLRS</sequence>
<dbReference type="EMBL" id="BAABCN010000010">
    <property type="protein sequence ID" value="GAA3886852.1"/>
    <property type="molecule type" value="Genomic_DNA"/>
</dbReference>
<dbReference type="PRINTS" id="PR00455">
    <property type="entry name" value="HTHTETR"/>
</dbReference>
<dbReference type="PROSITE" id="PS50977">
    <property type="entry name" value="HTH_TETR_2"/>
    <property type="match status" value="1"/>
</dbReference>
<protein>
    <recommendedName>
        <fullName evidence="5">HTH tetR-type domain-containing protein</fullName>
    </recommendedName>
</protein>
<dbReference type="Proteomes" id="UP001501803">
    <property type="component" value="Unassembled WGS sequence"/>
</dbReference>
<evidence type="ECO:0000256" key="3">
    <source>
        <dbReference type="ARBA" id="ARBA00023163"/>
    </source>
</evidence>
<reference evidence="7" key="1">
    <citation type="journal article" date="2019" name="Int. J. Syst. Evol. Microbiol.">
        <title>The Global Catalogue of Microorganisms (GCM) 10K type strain sequencing project: providing services to taxonomists for standard genome sequencing and annotation.</title>
        <authorList>
            <consortium name="The Broad Institute Genomics Platform"/>
            <consortium name="The Broad Institute Genome Sequencing Center for Infectious Disease"/>
            <person name="Wu L."/>
            <person name="Ma J."/>
        </authorList>
    </citation>
    <scope>NUCLEOTIDE SEQUENCE [LARGE SCALE GENOMIC DNA]</scope>
    <source>
        <strain evidence="7">JCM 17021</strain>
    </source>
</reference>
<evidence type="ECO:0000256" key="2">
    <source>
        <dbReference type="ARBA" id="ARBA00023125"/>
    </source>
</evidence>
<keyword evidence="7" id="KW-1185">Reference proteome</keyword>
<proteinExistence type="predicted"/>
<dbReference type="PANTHER" id="PTHR30055:SF234">
    <property type="entry name" value="HTH-TYPE TRANSCRIPTIONAL REGULATOR BETI"/>
    <property type="match status" value="1"/>
</dbReference>
<dbReference type="Gene3D" id="1.10.357.10">
    <property type="entry name" value="Tetracycline Repressor, domain 2"/>
    <property type="match status" value="1"/>
</dbReference>
<dbReference type="RefSeq" id="WP_345068370.1">
    <property type="nucleotide sequence ID" value="NZ_BAABCN010000010.1"/>
</dbReference>
<keyword evidence="3" id="KW-0804">Transcription</keyword>
<keyword evidence="2 4" id="KW-0238">DNA-binding</keyword>
<accession>A0ABP7KSD8</accession>
<evidence type="ECO:0000313" key="6">
    <source>
        <dbReference type="EMBL" id="GAA3886852.1"/>
    </source>
</evidence>
<feature type="domain" description="HTH tetR-type" evidence="5">
    <location>
        <begin position="10"/>
        <end position="70"/>
    </location>
</feature>
<keyword evidence="1" id="KW-0805">Transcription regulation</keyword>
<organism evidence="6 7">
    <name type="scientific">Leifsonia kafniensis</name>
    <dbReference type="NCBI Taxonomy" id="475957"/>
    <lineage>
        <taxon>Bacteria</taxon>
        <taxon>Bacillati</taxon>
        <taxon>Actinomycetota</taxon>
        <taxon>Actinomycetes</taxon>
        <taxon>Micrococcales</taxon>
        <taxon>Microbacteriaceae</taxon>
        <taxon>Leifsonia</taxon>
    </lineage>
</organism>
<feature type="DNA-binding region" description="H-T-H motif" evidence="4">
    <location>
        <begin position="33"/>
        <end position="52"/>
    </location>
</feature>
<evidence type="ECO:0000313" key="7">
    <source>
        <dbReference type="Proteomes" id="UP001501803"/>
    </source>
</evidence>
<evidence type="ECO:0000259" key="5">
    <source>
        <dbReference type="PROSITE" id="PS50977"/>
    </source>
</evidence>
<dbReference type="PANTHER" id="PTHR30055">
    <property type="entry name" value="HTH-TYPE TRANSCRIPTIONAL REGULATOR RUTR"/>
    <property type="match status" value="1"/>
</dbReference>
<dbReference type="SUPFAM" id="SSF46689">
    <property type="entry name" value="Homeodomain-like"/>
    <property type="match status" value="1"/>
</dbReference>
<evidence type="ECO:0000256" key="4">
    <source>
        <dbReference type="PROSITE-ProRule" id="PRU00335"/>
    </source>
</evidence>
<evidence type="ECO:0000256" key="1">
    <source>
        <dbReference type="ARBA" id="ARBA00023015"/>
    </source>
</evidence>
<name>A0ABP7KSD8_9MICO</name>
<dbReference type="Pfam" id="PF00440">
    <property type="entry name" value="TetR_N"/>
    <property type="match status" value="1"/>
</dbReference>
<dbReference type="InterPro" id="IPR009057">
    <property type="entry name" value="Homeodomain-like_sf"/>
</dbReference>
<dbReference type="InterPro" id="IPR001647">
    <property type="entry name" value="HTH_TetR"/>
</dbReference>
<gene>
    <name evidence="6" type="ORF">GCM10022381_31160</name>
</gene>
<dbReference type="InterPro" id="IPR050109">
    <property type="entry name" value="HTH-type_TetR-like_transc_reg"/>
</dbReference>
<comment type="caution">
    <text evidence="6">The sequence shown here is derived from an EMBL/GenBank/DDBJ whole genome shotgun (WGS) entry which is preliminary data.</text>
</comment>